<organism evidence="1 2">
    <name type="scientific">Ectopseudomonas mendocina</name>
    <name type="common">Pseudomonas mendocina</name>
    <dbReference type="NCBI Taxonomy" id="300"/>
    <lineage>
        <taxon>Bacteria</taxon>
        <taxon>Pseudomonadati</taxon>
        <taxon>Pseudomonadota</taxon>
        <taxon>Gammaproteobacteria</taxon>
        <taxon>Pseudomonadales</taxon>
        <taxon>Pseudomonadaceae</taxon>
        <taxon>Ectopseudomonas</taxon>
    </lineage>
</organism>
<proteinExistence type="predicted"/>
<dbReference type="RefSeq" id="WP_115292737.1">
    <property type="nucleotide sequence ID" value="NZ_UGUU01000002.1"/>
</dbReference>
<name>A0A379PLP8_ECTME</name>
<evidence type="ECO:0000313" key="2">
    <source>
        <dbReference type="Proteomes" id="UP000254260"/>
    </source>
</evidence>
<protein>
    <submittedName>
        <fullName evidence="1">Uncharacterized protein</fullName>
    </submittedName>
</protein>
<dbReference type="EMBL" id="UGUU01000002">
    <property type="protein sequence ID" value="SUE95880.1"/>
    <property type="molecule type" value="Genomic_DNA"/>
</dbReference>
<gene>
    <name evidence="1" type="ORF">NCTC10899_05121</name>
</gene>
<sequence>MYIYQDIDGKGLSKSEWMKKCHSPDWIVKQFRNEKIWIAVEWVGRYDKKLPAEYRHSHAIVVRNRLSLRKSEWESEEVHDDKGWVIDPTATKTFRTKSAAEAAYEDLLLTYTSSYLDETDDGDMVLVEEGNEFGPKTGPIKFEVDDELLEVAESKGISVGGWS</sequence>
<accession>A0A379PLP8</accession>
<reference evidence="1 2" key="1">
    <citation type="submission" date="2018-06" db="EMBL/GenBank/DDBJ databases">
        <authorList>
            <consortium name="Pathogen Informatics"/>
            <person name="Doyle S."/>
        </authorList>
    </citation>
    <scope>NUCLEOTIDE SEQUENCE [LARGE SCALE GENOMIC DNA]</scope>
    <source>
        <strain evidence="1 2">NCTC10899</strain>
    </source>
</reference>
<dbReference type="AlphaFoldDB" id="A0A379PLP8"/>
<evidence type="ECO:0000313" key="1">
    <source>
        <dbReference type="EMBL" id="SUE95880.1"/>
    </source>
</evidence>
<dbReference type="Proteomes" id="UP000254260">
    <property type="component" value="Unassembled WGS sequence"/>
</dbReference>